<dbReference type="OrthoDB" id="280272at2"/>
<name>A0A517R411_9PLAN</name>
<organism evidence="3 4">
    <name type="scientific">Stratiformator vulcanicus</name>
    <dbReference type="NCBI Taxonomy" id="2527980"/>
    <lineage>
        <taxon>Bacteria</taxon>
        <taxon>Pseudomonadati</taxon>
        <taxon>Planctomycetota</taxon>
        <taxon>Planctomycetia</taxon>
        <taxon>Planctomycetales</taxon>
        <taxon>Planctomycetaceae</taxon>
        <taxon>Stratiformator</taxon>
    </lineage>
</organism>
<dbReference type="RefSeq" id="WP_145364676.1">
    <property type="nucleotide sequence ID" value="NZ_CP036268.1"/>
</dbReference>
<feature type="region of interest" description="Disordered" evidence="1">
    <location>
        <begin position="1"/>
        <end position="28"/>
    </location>
</feature>
<dbReference type="KEGG" id="svp:Pan189_29750"/>
<evidence type="ECO:0000259" key="2">
    <source>
        <dbReference type="Pfam" id="PF10135"/>
    </source>
</evidence>
<proteinExistence type="predicted"/>
<dbReference type="AlphaFoldDB" id="A0A517R411"/>
<gene>
    <name evidence="3" type="ORF">Pan189_29750</name>
</gene>
<dbReference type="Proteomes" id="UP000317318">
    <property type="component" value="Chromosome"/>
</dbReference>
<feature type="domain" description="Flagellar protein FlgJ N-terminal" evidence="2">
    <location>
        <begin position="48"/>
        <end position="86"/>
    </location>
</feature>
<evidence type="ECO:0000313" key="4">
    <source>
        <dbReference type="Proteomes" id="UP000317318"/>
    </source>
</evidence>
<accession>A0A517R411</accession>
<keyword evidence="4" id="KW-1185">Reference proteome</keyword>
<dbReference type="InterPro" id="IPR019301">
    <property type="entry name" value="Flagellar_prot_FlgJ_N"/>
</dbReference>
<sequence>MNTSSLNPQLATQLATTRAARPETSNLPETKEAFRDFVAGTFYREMLKSLRQSHDKPAYMHGGQAEDVFREQLDRQIGEQLSVSHGDSLVGDLYASFEATQLRSTRL</sequence>
<evidence type="ECO:0000256" key="1">
    <source>
        <dbReference type="SAM" id="MobiDB-lite"/>
    </source>
</evidence>
<evidence type="ECO:0000313" key="3">
    <source>
        <dbReference type="EMBL" id="QDT38580.1"/>
    </source>
</evidence>
<dbReference type="EMBL" id="CP036268">
    <property type="protein sequence ID" value="QDT38580.1"/>
    <property type="molecule type" value="Genomic_DNA"/>
</dbReference>
<dbReference type="Pfam" id="PF10135">
    <property type="entry name" value="Rod-binding"/>
    <property type="match status" value="1"/>
</dbReference>
<reference evidence="3 4" key="1">
    <citation type="submission" date="2019-02" db="EMBL/GenBank/DDBJ databases">
        <title>Deep-cultivation of Planctomycetes and their phenomic and genomic characterization uncovers novel biology.</title>
        <authorList>
            <person name="Wiegand S."/>
            <person name="Jogler M."/>
            <person name="Boedeker C."/>
            <person name="Pinto D."/>
            <person name="Vollmers J."/>
            <person name="Rivas-Marin E."/>
            <person name="Kohn T."/>
            <person name="Peeters S.H."/>
            <person name="Heuer A."/>
            <person name="Rast P."/>
            <person name="Oberbeckmann S."/>
            <person name="Bunk B."/>
            <person name="Jeske O."/>
            <person name="Meyerdierks A."/>
            <person name="Storesund J.E."/>
            <person name="Kallscheuer N."/>
            <person name="Luecker S."/>
            <person name="Lage O.M."/>
            <person name="Pohl T."/>
            <person name="Merkel B.J."/>
            <person name="Hornburger P."/>
            <person name="Mueller R.-W."/>
            <person name="Bruemmer F."/>
            <person name="Labrenz M."/>
            <person name="Spormann A.M."/>
            <person name="Op den Camp H."/>
            <person name="Overmann J."/>
            <person name="Amann R."/>
            <person name="Jetten M.S.M."/>
            <person name="Mascher T."/>
            <person name="Medema M.H."/>
            <person name="Devos D.P."/>
            <person name="Kaster A.-K."/>
            <person name="Ovreas L."/>
            <person name="Rohde M."/>
            <person name="Galperin M.Y."/>
            <person name="Jogler C."/>
        </authorList>
    </citation>
    <scope>NUCLEOTIDE SEQUENCE [LARGE SCALE GENOMIC DNA]</scope>
    <source>
        <strain evidence="3 4">Pan189</strain>
    </source>
</reference>
<protein>
    <submittedName>
        <fullName evidence="3">Rod binding protein</fullName>
    </submittedName>
</protein>
<feature type="compositionally biased region" description="Low complexity" evidence="1">
    <location>
        <begin position="8"/>
        <end position="19"/>
    </location>
</feature>